<keyword evidence="3 4" id="KW-0732">Signal</keyword>
<dbReference type="Proteomes" id="UP000256727">
    <property type="component" value="Unassembled WGS sequence"/>
</dbReference>
<evidence type="ECO:0000313" key="6">
    <source>
        <dbReference type="EMBL" id="REE04723.1"/>
    </source>
</evidence>
<feature type="signal peptide" evidence="4">
    <location>
        <begin position="1"/>
        <end position="29"/>
    </location>
</feature>
<evidence type="ECO:0000259" key="5">
    <source>
        <dbReference type="Pfam" id="PF09084"/>
    </source>
</evidence>
<dbReference type="PROSITE" id="PS51318">
    <property type="entry name" value="TAT"/>
    <property type="match status" value="1"/>
</dbReference>
<feature type="domain" description="SsuA/THI5-like" evidence="5">
    <location>
        <begin position="72"/>
        <end position="272"/>
    </location>
</feature>
<dbReference type="InterPro" id="IPR015168">
    <property type="entry name" value="SsuA/THI5"/>
</dbReference>
<protein>
    <submittedName>
        <fullName evidence="6">NitT/TauT family transport system substrate-binding protein</fullName>
    </submittedName>
</protein>
<dbReference type="GO" id="GO:0042597">
    <property type="term" value="C:periplasmic space"/>
    <property type="evidence" value="ECO:0007669"/>
    <property type="project" value="UniProtKB-SubCell"/>
</dbReference>
<comment type="caution">
    <text evidence="6">The sequence shown here is derived from an EMBL/GenBank/DDBJ whole genome shotgun (WGS) entry which is preliminary data.</text>
</comment>
<dbReference type="PANTHER" id="PTHR30024">
    <property type="entry name" value="ALIPHATIC SULFONATES-BINDING PROTEIN-RELATED"/>
    <property type="match status" value="1"/>
</dbReference>
<evidence type="ECO:0000256" key="4">
    <source>
        <dbReference type="SAM" id="SignalP"/>
    </source>
</evidence>
<sequence length="338" mass="35177">MPTRKLLAARRRSLLAAGVLSMAALTLTACGSGAPSSAEADAAGSSSAAGEGSGELESVNIGYFPLVHTSTLVNADEQGYLEDAGIDAELTQTQGGAAAIPALASGNVDVTYANYTSALLAAQQGLPIVLIAGNDVGADDHGIYVDPESGIEEIADLKGKSFAVNNLQNIGTVALYAQLEEAGLSPADVEVMEMPYPDMAAAVQNGNVDAVWQVEPFQAVSEKEGLVKIGNLFAGPAEEMPVAGWITTREYADAHPEVIDGLRSALSSSMEDLDGNREALSALVPEFTTVTAEVVQEIELPVFSAELDLEKLQQGADLMLEYDLIDEALDVQGTAYTN</sequence>
<dbReference type="Gene3D" id="3.40.190.10">
    <property type="entry name" value="Periplasmic binding protein-like II"/>
    <property type="match status" value="2"/>
</dbReference>
<reference evidence="6 7" key="1">
    <citation type="submission" date="2018-07" db="EMBL/GenBank/DDBJ databases">
        <title>Sequencing the genomes of 1000 actinobacteria strains.</title>
        <authorList>
            <person name="Klenk H.-P."/>
        </authorList>
    </citation>
    <scope>NUCLEOTIDE SEQUENCE [LARGE SCALE GENOMIC DNA]</scope>
    <source>
        <strain evidence="6 7">DSM 14442</strain>
    </source>
</reference>
<name>A0A3D9LI33_9MICC</name>
<dbReference type="SUPFAM" id="SSF53850">
    <property type="entry name" value="Periplasmic binding protein-like II"/>
    <property type="match status" value="1"/>
</dbReference>
<evidence type="ECO:0000256" key="1">
    <source>
        <dbReference type="ARBA" id="ARBA00004418"/>
    </source>
</evidence>
<feature type="chain" id="PRO_5038815782" evidence="4">
    <location>
        <begin position="30"/>
        <end position="338"/>
    </location>
</feature>
<dbReference type="PANTHER" id="PTHR30024:SF47">
    <property type="entry name" value="TAURINE-BINDING PERIPLASMIC PROTEIN"/>
    <property type="match status" value="1"/>
</dbReference>
<evidence type="ECO:0000256" key="2">
    <source>
        <dbReference type="ARBA" id="ARBA00010742"/>
    </source>
</evidence>
<accession>A0A3D9LI33</accession>
<evidence type="ECO:0000313" key="7">
    <source>
        <dbReference type="Proteomes" id="UP000256727"/>
    </source>
</evidence>
<comment type="similarity">
    <text evidence="2">Belongs to the bacterial solute-binding protein SsuA/TauA family.</text>
</comment>
<keyword evidence="7" id="KW-1185">Reference proteome</keyword>
<dbReference type="Pfam" id="PF09084">
    <property type="entry name" value="NMT1"/>
    <property type="match status" value="1"/>
</dbReference>
<proteinExistence type="inferred from homology"/>
<dbReference type="AlphaFoldDB" id="A0A3D9LI33"/>
<dbReference type="OrthoDB" id="7808807at2"/>
<dbReference type="PROSITE" id="PS51257">
    <property type="entry name" value="PROKAR_LIPOPROTEIN"/>
    <property type="match status" value="1"/>
</dbReference>
<dbReference type="EMBL" id="QREH01000001">
    <property type="protein sequence ID" value="REE04723.1"/>
    <property type="molecule type" value="Genomic_DNA"/>
</dbReference>
<gene>
    <name evidence="6" type="ORF">C8E99_2570</name>
</gene>
<evidence type="ECO:0000256" key="3">
    <source>
        <dbReference type="ARBA" id="ARBA00022729"/>
    </source>
</evidence>
<dbReference type="InterPro" id="IPR006311">
    <property type="entry name" value="TAT_signal"/>
</dbReference>
<organism evidence="6 7">
    <name type="scientific">Citricoccus muralis</name>
    <dbReference type="NCBI Taxonomy" id="169134"/>
    <lineage>
        <taxon>Bacteria</taxon>
        <taxon>Bacillati</taxon>
        <taxon>Actinomycetota</taxon>
        <taxon>Actinomycetes</taxon>
        <taxon>Micrococcales</taxon>
        <taxon>Micrococcaceae</taxon>
        <taxon>Citricoccus</taxon>
    </lineage>
</organism>
<comment type="subcellular location">
    <subcellularLocation>
        <location evidence="1">Periplasm</location>
    </subcellularLocation>
</comment>